<keyword evidence="6" id="KW-0680">Restriction system</keyword>
<accession>A0A6J4MGC3</accession>
<dbReference type="InterPro" id="IPR044946">
    <property type="entry name" value="Restrct_endonuc_typeI_TRD_sf"/>
</dbReference>
<dbReference type="Gene3D" id="3.40.50.150">
    <property type="entry name" value="Vaccinia Virus protein VP39"/>
    <property type="match status" value="1"/>
</dbReference>
<proteinExistence type="inferred from homology"/>
<evidence type="ECO:0000256" key="4">
    <source>
        <dbReference type="ARBA" id="ARBA00022679"/>
    </source>
</evidence>
<dbReference type="PANTHER" id="PTHR42998:SF1">
    <property type="entry name" value="TYPE I RESTRICTION ENZYME HINDI METHYLASE SUBUNIT"/>
    <property type="match status" value="1"/>
</dbReference>
<protein>
    <recommendedName>
        <fullName evidence="2">site-specific DNA-methyltransferase (adenine-specific)</fullName>
        <ecNumber evidence="2">2.1.1.72</ecNumber>
    </recommendedName>
</protein>
<evidence type="ECO:0000256" key="1">
    <source>
        <dbReference type="ARBA" id="ARBA00006594"/>
    </source>
</evidence>
<keyword evidence="4" id="KW-0808">Transferase</keyword>
<evidence type="ECO:0000256" key="5">
    <source>
        <dbReference type="ARBA" id="ARBA00022691"/>
    </source>
</evidence>
<dbReference type="GO" id="GO:0008170">
    <property type="term" value="F:N-methyltransferase activity"/>
    <property type="evidence" value="ECO:0007669"/>
    <property type="project" value="InterPro"/>
</dbReference>
<evidence type="ECO:0000259" key="10">
    <source>
        <dbReference type="Pfam" id="PF02384"/>
    </source>
</evidence>
<gene>
    <name evidence="11" type="ORF">AVDCRST_MAG68-4215</name>
</gene>
<feature type="coiled-coil region" evidence="9">
    <location>
        <begin position="486"/>
        <end position="513"/>
    </location>
</feature>
<dbReference type="InterPro" id="IPR029063">
    <property type="entry name" value="SAM-dependent_MTases_sf"/>
</dbReference>
<keyword evidence="9" id="KW-0175">Coiled coil</keyword>
<dbReference type="EC" id="2.1.1.72" evidence="2"/>
<dbReference type="SUPFAM" id="SSF53335">
    <property type="entry name" value="S-adenosyl-L-methionine-dependent methyltransferases"/>
    <property type="match status" value="1"/>
</dbReference>
<dbReference type="InterPro" id="IPR052916">
    <property type="entry name" value="Type-I_RE_MTase_Subunit"/>
</dbReference>
<dbReference type="Gene3D" id="3.90.220.20">
    <property type="entry name" value="DNA methylase specificity domains"/>
    <property type="match status" value="1"/>
</dbReference>
<keyword evidence="7" id="KW-0238">DNA-binding</keyword>
<evidence type="ECO:0000256" key="2">
    <source>
        <dbReference type="ARBA" id="ARBA00011900"/>
    </source>
</evidence>
<dbReference type="AlphaFoldDB" id="A0A6J4MGC3"/>
<dbReference type="GO" id="GO:0009007">
    <property type="term" value="F:site-specific DNA-methyltransferase (adenine-specific) activity"/>
    <property type="evidence" value="ECO:0007669"/>
    <property type="project" value="UniProtKB-EC"/>
</dbReference>
<keyword evidence="5" id="KW-0949">S-adenosyl-L-methionine</keyword>
<dbReference type="GO" id="GO:0003677">
    <property type="term" value="F:DNA binding"/>
    <property type="evidence" value="ECO:0007669"/>
    <property type="project" value="UniProtKB-KW"/>
</dbReference>
<comment type="similarity">
    <text evidence="1">Belongs to the N(4)/N(6)-methyltransferase family.</text>
</comment>
<dbReference type="InterPro" id="IPR038333">
    <property type="entry name" value="T1MK-like_N_sf"/>
</dbReference>
<evidence type="ECO:0000256" key="8">
    <source>
        <dbReference type="ARBA" id="ARBA00047942"/>
    </source>
</evidence>
<organism evidence="11">
    <name type="scientific">uncultured Gemmatimonadota bacterium</name>
    <dbReference type="NCBI Taxonomy" id="203437"/>
    <lineage>
        <taxon>Bacteria</taxon>
        <taxon>Pseudomonadati</taxon>
        <taxon>Gemmatimonadota</taxon>
        <taxon>environmental samples</taxon>
    </lineage>
</organism>
<dbReference type="PANTHER" id="PTHR42998">
    <property type="entry name" value="TYPE I RESTRICTION ENZYME HINDVIIP M PROTEIN-RELATED"/>
    <property type="match status" value="1"/>
</dbReference>
<evidence type="ECO:0000256" key="6">
    <source>
        <dbReference type="ARBA" id="ARBA00022747"/>
    </source>
</evidence>
<evidence type="ECO:0000256" key="3">
    <source>
        <dbReference type="ARBA" id="ARBA00022603"/>
    </source>
</evidence>
<dbReference type="GO" id="GO:0032259">
    <property type="term" value="P:methylation"/>
    <property type="evidence" value="ECO:0007669"/>
    <property type="project" value="UniProtKB-KW"/>
</dbReference>
<name>A0A6J4MGC3_9BACT</name>
<dbReference type="GO" id="GO:0009307">
    <property type="term" value="P:DNA restriction-modification system"/>
    <property type="evidence" value="ECO:0007669"/>
    <property type="project" value="UniProtKB-KW"/>
</dbReference>
<evidence type="ECO:0000256" key="7">
    <source>
        <dbReference type="ARBA" id="ARBA00023125"/>
    </source>
</evidence>
<feature type="domain" description="DNA methylase adenine-specific" evidence="10">
    <location>
        <begin position="315"/>
        <end position="454"/>
    </location>
</feature>
<evidence type="ECO:0000313" key="11">
    <source>
        <dbReference type="EMBL" id="CAA9358604.1"/>
    </source>
</evidence>
<dbReference type="InterPro" id="IPR003356">
    <property type="entry name" value="DNA_methylase_A-5"/>
</dbReference>
<reference evidence="11" key="1">
    <citation type="submission" date="2020-02" db="EMBL/GenBank/DDBJ databases">
        <authorList>
            <person name="Meier V. D."/>
        </authorList>
    </citation>
    <scope>NUCLEOTIDE SEQUENCE</scope>
    <source>
        <strain evidence="11">AVDCRST_MAG68</strain>
    </source>
</reference>
<dbReference type="PRINTS" id="PR00507">
    <property type="entry name" value="N12N6MTFRASE"/>
</dbReference>
<feature type="coiled-coil region" evidence="9">
    <location>
        <begin position="192"/>
        <end position="219"/>
    </location>
</feature>
<dbReference type="EMBL" id="CADCTW010000195">
    <property type="protein sequence ID" value="CAA9358604.1"/>
    <property type="molecule type" value="Genomic_DNA"/>
</dbReference>
<dbReference type="Pfam" id="PF02384">
    <property type="entry name" value="N6_Mtase"/>
    <property type="match status" value="1"/>
</dbReference>
<dbReference type="Gene3D" id="1.20.1260.30">
    <property type="match status" value="1"/>
</dbReference>
<evidence type="ECO:0000256" key="9">
    <source>
        <dbReference type="SAM" id="Coils"/>
    </source>
</evidence>
<keyword evidence="3" id="KW-0489">Methyltransferase</keyword>
<comment type="catalytic activity">
    <reaction evidence="8">
        <text>a 2'-deoxyadenosine in DNA + S-adenosyl-L-methionine = an N(6)-methyl-2'-deoxyadenosine in DNA + S-adenosyl-L-homocysteine + H(+)</text>
        <dbReference type="Rhea" id="RHEA:15197"/>
        <dbReference type="Rhea" id="RHEA-COMP:12418"/>
        <dbReference type="Rhea" id="RHEA-COMP:12419"/>
        <dbReference type="ChEBI" id="CHEBI:15378"/>
        <dbReference type="ChEBI" id="CHEBI:57856"/>
        <dbReference type="ChEBI" id="CHEBI:59789"/>
        <dbReference type="ChEBI" id="CHEBI:90615"/>
        <dbReference type="ChEBI" id="CHEBI:90616"/>
        <dbReference type="EC" id="2.1.1.72"/>
    </reaction>
</comment>
<sequence>MWATLPEFALHMPQSRYLAAESSELGRIVAHDLEESFGRRGATVIQDGAGLVVDAGEFCILVIPANRSAVHGYRAGLRHRPEVERTSGKRTHLLFSCGETPARIARRMPEDNLRLEREGSGGRVLFLSLEKLEQALRRLADTPFDEYPNARWEEWFGAWPEIGNDSMAMDRLCAAVLPDDTQVHHAAARLARVRSQVEQERLRKDIRKLEDALRQHNVTGPEAMRSLVYLMFMKLFEEKRESAELPNRFTTEGFRRYRASGGRTVHHLLEEIQADEEIRSAKILDGVKLSGRLTDGLIEDKVFRVLDRYHFRGTQMDALGAVFEAIARRAEKDTRIGQFFTPEPIVRFAVDVVKPEPAQVVLDPAAGTGRFLSFSLERMQAGGRAVPGERLLGTDTDEWIVTIARMNLYIHGVREPRIHAENGLFLGDAPVFGEPLRGTVDVCVTNPPLGAMSYRHYAGDLVRRYPGTFAGGSEWLQKRLPVLPGEHLEERQVREAEARVQRWEGRARRAAARGDAHEEARALRYVARARQACEEAAERLAAGRGTYQVRGDSAKGGALFLAAIRDYLKPVRDADEPREWRGGKLGIIVDEAILNTPEYAQTRRFIRRNYFLKAVFSFDRDAFWYQARTTAKTSLLYLIRKEAEGVGQDEPVFYAHVGGIGFTRTGKPDDTDLPRTLAGYEEFEKIVRGSYRLGRFDVRAARAAMERADLPPMAYVQWQEEVDAADGARLDFAAETSRQLRAALPDTFPVLGDFVAAAVRNPPEDPAGIYTFGTVDRNTGEVREARCSATEYAPADLRVIHEGDVVVSGIDLVNGASGYAYAEVDGLVVSKEFYTLALKPERRGEVDPRFLALLLQTQRAREMVSGRVTGTSNRTRVEDVGALLALPLPPFPTLVRQREIVREAERAREARREARASFTRALHAANDHWKAQCARPHFEATVEELALAGD</sequence>